<comment type="subcellular location">
    <subcellularLocation>
        <location evidence="1">Membrane</location>
        <topology evidence="1">Single-pass membrane protein</topology>
    </subcellularLocation>
</comment>
<evidence type="ECO:0000313" key="6">
    <source>
        <dbReference type="EMBL" id="KCZ96891.1"/>
    </source>
</evidence>
<dbReference type="AlphaFoldDB" id="A0A059G1K1"/>
<keyword evidence="7" id="KW-1185">Reference proteome</keyword>
<comment type="caution">
    <text evidence="6">The sequence shown here is derived from an EMBL/GenBank/DDBJ whole genome shotgun (WGS) entry which is preliminary data.</text>
</comment>
<dbReference type="InterPro" id="IPR042217">
    <property type="entry name" value="T4SS_VirB10/TrbI"/>
</dbReference>
<keyword evidence="5" id="KW-0472">Membrane</keyword>
<dbReference type="OrthoDB" id="9807354at2"/>
<evidence type="ECO:0000313" key="7">
    <source>
        <dbReference type="Proteomes" id="UP000024942"/>
    </source>
</evidence>
<keyword evidence="4" id="KW-1133">Transmembrane helix</keyword>
<evidence type="ECO:0000256" key="1">
    <source>
        <dbReference type="ARBA" id="ARBA00004167"/>
    </source>
</evidence>
<feature type="non-terminal residue" evidence="6">
    <location>
        <position position="1"/>
    </location>
</feature>
<sequence>GTLIPASLVTGINSDLPGTIVAQVTQPVYDTITGQYVLIPQGSRLIGRYQSEVSFGQDRALVTWDRIIFPDGASISISAPGADAQGYAGLTDRTDHHWNRVFVAAGLATILGVGAELGPTGDGDIERAIRRGTTDTVNQAGQRVVERNLGIQPTIRVRPGWPVRVVVTRDLILRPH</sequence>
<keyword evidence="3" id="KW-0812">Transmembrane</keyword>
<dbReference type="eggNOG" id="COG2948">
    <property type="taxonomic scope" value="Bacteria"/>
</dbReference>
<dbReference type="InterPro" id="IPR005498">
    <property type="entry name" value="T4SS_VirB10/TraB/TrbI"/>
</dbReference>
<evidence type="ECO:0000256" key="4">
    <source>
        <dbReference type="ARBA" id="ARBA00022989"/>
    </source>
</evidence>
<organism evidence="6 7">
    <name type="scientific">Hyphomonas oceanitis SCH89</name>
    <dbReference type="NCBI Taxonomy" id="1280953"/>
    <lineage>
        <taxon>Bacteria</taxon>
        <taxon>Pseudomonadati</taxon>
        <taxon>Pseudomonadota</taxon>
        <taxon>Alphaproteobacteria</taxon>
        <taxon>Hyphomonadales</taxon>
        <taxon>Hyphomonadaceae</taxon>
        <taxon>Hyphomonas</taxon>
    </lineage>
</organism>
<proteinExistence type="inferred from homology"/>
<protein>
    <submittedName>
        <fullName evidence="6">Conjugal transfer protein TrbI</fullName>
    </submittedName>
</protein>
<gene>
    <name evidence="6" type="ORF">HOC_20718</name>
</gene>
<reference evidence="6 7" key="1">
    <citation type="journal article" date="2014" name="Antonie Van Leeuwenhoek">
        <title>Hyphomonas beringensis sp. nov. and Hyphomonas chukchiensis sp. nov., isolated from surface seawater of the Bering Sea and Chukchi Sea.</title>
        <authorList>
            <person name="Li C."/>
            <person name="Lai Q."/>
            <person name="Li G."/>
            <person name="Dong C."/>
            <person name="Wang J."/>
            <person name="Liao Y."/>
            <person name="Shao Z."/>
        </authorList>
    </citation>
    <scope>NUCLEOTIDE SEQUENCE [LARGE SCALE GENOMIC DNA]</scope>
    <source>
        <strain evidence="6 7">SCH89</strain>
    </source>
</reference>
<dbReference type="GO" id="GO:0016020">
    <property type="term" value="C:membrane"/>
    <property type="evidence" value="ECO:0007669"/>
    <property type="project" value="UniProtKB-SubCell"/>
</dbReference>
<name>A0A059G1K1_9PROT</name>
<evidence type="ECO:0000256" key="5">
    <source>
        <dbReference type="ARBA" id="ARBA00023136"/>
    </source>
</evidence>
<dbReference type="PATRIC" id="fig|1280953.3.peg.4097"/>
<dbReference type="RefSeq" id="WP_035542603.1">
    <property type="nucleotide sequence ID" value="NZ_ARYL01000133.1"/>
</dbReference>
<accession>A0A059G1K1</accession>
<evidence type="ECO:0000256" key="2">
    <source>
        <dbReference type="ARBA" id="ARBA00010265"/>
    </source>
</evidence>
<comment type="similarity">
    <text evidence="2">Belongs to the TrbI/VirB10 family.</text>
</comment>
<dbReference type="Pfam" id="PF03743">
    <property type="entry name" value="TrbI"/>
    <property type="match status" value="1"/>
</dbReference>
<dbReference type="EMBL" id="ARYL01000133">
    <property type="protein sequence ID" value="KCZ96891.1"/>
    <property type="molecule type" value="Genomic_DNA"/>
</dbReference>
<dbReference type="Proteomes" id="UP000024942">
    <property type="component" value="Unassembled WGS sequence"/>
</dbReference>
<dbReference type="Gene3D" id="2.40.128.260">
    <property type="entry name" value="Type IV secretion system, VirB10/TraB/TrbI"/>
    <property type="match status" value="1"/>
</dbReference>
<dbReference type="CDD" id="cd16429">
    <property type="entry name" value="VirB10"/>
    <property type="match status" value="1"/>
</dbReference>
<evidence type="ECO:0000256" key="3">
    <source>
        <dbReference type="ARBA" id="ARBA00022692"/>
    </source>
</evidence>